<evidence type="ECO:0000256" key="6">
    <source>
        <dbReference type="ARBA" id="ARBA00066330"/>
    </source>
</evidence>
<feature type="binding site" evidence="8">
    <location>
        <position position="228"/>
    </location>
    <ligand>
        <name>Mg(2+)</name>
        <dbReference type="ChEBI" id="CHEBI:18420"/>
    </ligand>
</feature>
<dbReference type="FunFam" id="3.40.120.10:FF:000001">
    <property type="entry name" value="Phosphoglucosamine mutase"/>
    <property type="match status" value="1"/>
</dbReference>
<dbReference type="GO" id="GO:0005975">
    <property type="term" value="P:carbohydrate metabolic process"/>
    <property type="evidence" value="ECO:0007669"/>
    <property type="project" value="InterPro"/>
</dbReference>
<keyword evidence="4 8" id="KW-0460">Magnesium</keyword>
<comment type="similarity">
    <text evidence="1 8">Belongs to the phosphohexose mutase family.</text>
</comment>
<gene>
    <name evidence="8" type="primary">glmM</name>
    <name evidence="13" type="ORF">M2A_3051</name>
</gene>
<comment type="catalytic activity">
    <reaction evidence="8">
        <text>alpha-D-glucosamine 1-phosphate = D-glucosamine 6-phosphate</text>
        <dbReference type="Rhea" id="RHEA:23424"/>
        <dbReference type="ChEBI" id="CHEBI:58516"/>
        <dbReference type="ChEBI" id="CHEBI:58725"/>
        <dbReference type="EC" id="5.4.2.10"/>
    </reaction>
</comment>
<comment type="caution">
    <text evidence="13">The sequence shown here is derived from an EMBL/GenBank/DDBJ whole genome shotgun (WGS) entry which is preliminary data.</text>
</comment>
<dbReference type="Gene3D" id="3.40.120.10">
    <property type="entry name" value="Alpha-D-Glucose-1,6-Bisphosphate, subunit A, domain 3"/>
    <property type="match status" value="3"/>
</dbReference>
<dbReference type="EC" id="5.4.2.10" evidence="6 8"/>
<dbReference type="InterPro" id="IPR005844">
    <property type="entry name" value="A-D-PHexomutase_a/b/a-I"/>
</dbReference>
<organism evidence="13 14">
    <name type="scientific">Tepidicaulis marinus</name>
    <dbReference type="NCBI Taxonomy" id="1333998"/>
    <lineage>
        <taxon>Bacteria</taxon>
        <taxon>Pseudomonadati</taxon>
        <taxon>Pseudomonadota</taxon>
        <taxon>Alphaproteobacteria</taxon>
        <taxon>Hyphomicrobiales</taxon>
        <taxon>Parvibaculaceae</taxon>
        <taxon>Tepidicaulis</taxon>
    </lineage>
</organism>
<dbReference type="InterPro" id="IPR006352">
    <property type="entry name" value="GlmM_bact"/>
</dbReference>
<dbReference type="Pfam" id="PF00408">
    <property type="entry name" value="PGM_PMM_IV"/>
    <property type="match status" value="1"/>
</dbReference>
<dbReference type="FunFam" id="3.30.310.50:FF:000001">
    <property type="entry name" value="Phosphoglucosamine mutase"/>
    <property type="match status" value="1"/>
</dbReference>
<evidence type="ECO:0000313" key="14">
    <source>
        <dbReference type="Proteomes" id="UP000028702"/>
    </source>
</evidence>
<protein>
    <recommendedName>
        <fullName evidence="7 8">Phosphoglucosamine mutase</fullName>
        <ecNumber evidence="6 8">5.4.2.10</ecNumber>
    </recommendedName>
</protein>
<dbReference type="Pfam" id="PF02878">
    <property type="entry name" value="PGM_PMM_I"/>
    <property type="match status" value="1"/>
</dbReference>
<evidence type="ECO:0000256" key="1">
    <source>
        <dbReference type="ARBA" id="ARBA00010231"/>
    </source>
</evidence>
<dbReference type="GO" id="GO:0005829">
    <property type="term" value="C:cytosol"/>
    <property type="evidence" value="ECO:0007669"/>
    <property type="project" value="TreeGrafter"/>
</dbReference>
<evidence type="ECO:0000259" key="11">
    <source>
        <dbReference type="Pfam" id="PF02879"/>
    </source>
</evidence>
<dbReference type="InterPro" id="IPR005843">
    <property type="entry name" value="A-D-PHexomutase_C"/>
</dbReference>
<keyword evidence="2 8" id="KW-0597">Phosphoprotein</keyword>
<dbReference type="SUPFAM" id="SSF55957">
    <property type="entry name" value="Phosphoglucomutase, C-terminal domain"/>
    <property type="match status" value="1"/>
</dbReference>
<feature type="domain" description="Alpha-D-phosphohexomutase C-terminal" evidence="9">
    <location>
        <begin position="361"/>
        <end position="421"/>
    </location>
</feature>
<evidence type="ECO:0000256" key="8">
    <source>
        <dbReference type="HAMAP-Rule" id="MF_01554"/>
    </source>
</evidence>
<evidence type="ECO:0000256" key="7">
    <source>
        <dbReference type="ARBA" id="ARBA00068193"/>
    </source>
</evidence>
<dbReference type="PANTHER" id="PTHR42946:SF1">
    <property type="entry name" value="PHOSPHOGLUCOMUTASE (ALPHA-D-GLUCOSE-1,6-BISPHOSPHATE-DEPENDENT)"/>
    <property type="match status" value="1"/>
</dbReference>
<accession>A0A081BET4</accession>
<dbReference type="InterPro" id="IPR005846">
    <property type="entry name" value="A-D-PHexomutase_a/b/a-III"/>
</dbReference>
<dbReference type="InterPro" id="IPR036900">
    <property type="entry name" value="A-D-PHexomutase_C_sf"/>
</dbReference>
<dbReference type="NCBIfam" id="TIGR01455">
    <property type="entry name" value="glmM"/>
    <property type="match status" value="1"/>
</dbReference>
<name>A0A081BET4_9HYPH</name>
<comment type="function">
    <text evidence="8">Catalyzes the conversion of glucosamine-6-phosphate to glucosamine-1-phosphate.</text>
</comment>
<dbReference type="EMBL" id="BBIO01000021">
    <property type="protein sequence ID" value="GAK46552.1"/>
    <property type="molecule type" value="Genomic_DNA"/>
</dbReference>
<dbReference type="InterPro" id="IPR016055">
    <property type="entry name" value="A-D-PHexomutase_a/b/a-I/II/III"/>
</dbReference>
<sequence length="430" mass="46573">MTAETALRVGLAAGRKFKRGDYRHRVVIGKDTRLSGYMLESALVSGFTSAGMDVFQFGPVPTPAVAMLTRSLRADLGVMISASHNSFEDNGIKLFGPDGYKLSDEVELEIEHMMDNGLNDYLAGPRELGRAKRIDDAQARYIEFAKRTFPKQLSLEGVRVVIDCANGAAYKVAPTALWELGAEVVTLGVDPNGFNINDGCGSTAPERMGQLVRERRADIGIALDGDADRVIICDENGEVIDGDKIMGLVAQSWHKEGQLSAPGIVATIMSNLALERYLKGLGLNLARTQVGDRYVVEHMRENGFNLGGEQSGHIVLSDFSTTGDGLIAALQVLAVLRAGDKPMSELCNVFEPLPQFLRNVRYRNCEPLENALVKEAIAEGERRLASQGRLVIRKSGTEPLIRVMGEGDDEKLVKAVVNDIVSAIEDAAAA</sequence>
<comment type="PTM">
    <text evidence="8">Activated by phosphorylation.</text>
</comment>
<proteinExistence type="inferred from homology"/>
<keyword evidence="5 8" id="KW-0413">Isomerase</keyword>
<comment type="cofactor">
    <cofactor evidence="8">
        <name>Mg(2+)</name>
        <dbReference type="ChEBI" id="CHEBI:18420"/>
    </cofactor>
    <text evidence="8">Binds 1 Mg(2+) ion per subunit.</text>
</comment>
<dbReference type="STRING" id="1333998.M2A_3051"/>
<dbReference type="NCBIfam" id="NF008139">
    <property type="entry name" value="PRK10887.1"/>
    <property type="match status" value="1"/>
</dbReference>
<feature type="active site" description="Phosphoserine intermediate" evidence="8">
    <location>
        <position position="83"/>
    </location>
</feature>
<dbReference type="PANTHER" id="PTHR42946">
    <property type="entry name" value="PHOSPHOHEXOSE MUTASE"/>
    <property type="match status" value="1"/>
</dbReference>
<dbReference type="Gene3D" id="3.30.310.50">
    <property type="entry name" value="Alpha-D-phosphohexomutase, C-terminal domain"/>
    <property type="match status" value="1"/>
</dbReference>
<evidence type="ECO:0000256" key="5">
    <source>
        <dbReference type="ARBA" id="ARBA00023235"/>
    </source>
</evidence>
<evidence type="ECO:0000259" key="10">
    <source>
        <dbReference type="Pfam" id="PF02878"/>
    </source>
</evidence>
<dbReference type="GO" id="GO:0000287">
    <property type="term" value="F:magnesium ion binding"/>
    <property type="evidence" value="ECO:0007669"/>
    <property type="project" value="UniProtKB-UniRule"/>
</dbReference>
<evidence type="ECO:0000259" key="12">
    <source>
        <dbReference type="Pfam" id="PF02880"/>
    </source>
</evidence>
<dbReference type="Proteomes" id="UP000028702">
    <property type="component" value="Unassembled WGS sequence"/>
</dbReference>
<feature type="binding site" evidence="8">
    <location>
        <position position="224"/>
    </location>
    <ligand>
        <name>Mg(2+)</name>
        <dbReference type="ChEBI" id="CHEBI:18420"/>
    </ligand>
</feature>
<dbReference type="GO" id="GO:0006048">
    <property type="term" value="P:UDP-N-acetylglucosamine biosynthetic process"/>
    <property type="evidence" value="ECO:0007669"/>
    <property type="project" value="TreeGrafter"/>
</dbReference>
<feature type="binding site" description="via phosphate group" evidence="8">
    <location>
        <position position="83"/>
    </location>
    <ligand>
        <name>Mg(2+)</name>
        <dbReference type="ChEBI" id="CHEBI:18420"/>
    </ligand>
</feature>
<dbReference type="GO" id="GO:0008966">
    <property type="term" value="F:phosphoglucosamine mutase activity"/>
    <property type="evidence" value="ECO:0007669"/>
    <property type="project" value="UniProtKB-UniRule"/>
</dbReference>
<feature type="domain" description="Alpha-D-phosphohexomutase alpha/beta/alpha" evidence="10">
    <location>
        <begin position="1"/>
        <end position="116"/>
    </location>
</feature>
<evidence type="ECO:0000313" key="13">
    <source>
        <dbReference type="EMBL" id="GAK46552.1"/>
    </source>
</evidence>
<keyword evidence="14" id="KW-1185">Reference proteome</keyword>
<dbReference type="PRINTS" id="PR00509">
    <property type="entry name" value="PGMPMM"/>
</dbReference>
<reference evidence="13 14" key="1">
    <citation type="submission" date="2014-07" db="EMBL/GenBank/DDBJ databases">
        <title>Tepidicaulis marinum gen. nov., sp. nov., a novel marine bacterium denitrifying nitrate to nitrous oxide strictly under microaerobic conditions.</title>
        <authorList>
            <person name="Takeuchi M."/>
            <person name="Yamagishi T."/>
            <person name="Kamagata Y."/>
            <person name="Oshima K."/>
            <person name="Hattori M."/>
            <person name="Katayama T."/>
            <person name="Hanada S."/>
            <person name="Tamaki H."/>
            <person name="Marumo K."/>
            <person name="Maeda H."/>
            <person name="Nedachi M."/>
            <person name="Iwasaki W."/>
            <person name="Suwa Y."/>
            <person name="Sakata S."/>
        </authorList>
    </citation>
    <scope>NUCLEOTIDE SEQUENCE [LARGE SCALE GENOMIC DNA]</scope>
    <source>
        <strain evidence="13 14">MA2</strain>
    </source>
</reference>
<dbReference type="SUPFAM" id="SSF53738">
    <property type="entry name" value="Phosphoglucomutase, first 3 domains"/>
    <property type="match status" value="3"/>
</dbReference>
<keyword evidence="3 8" id="KW-0479">Metal-binding</keyword>
<evidence type="ECO:0000256" key="4">
    <source>
        <dbReference type="ARBA" id="ARBA00022842"/>
    </source>
</evidence>
<dbReference type="AlphaFoldDB" id="A0A081BET4"/>
<dbReference type="eggNOG" id="COG1109">
    <property type="taxonomic scope" value="Bacteria"/>
</dbReference>
<feature type="domain" description="Alpha-D-phosphohexomutase alpha/beta/alpha" evidence="12">
    <location>
        <begin position="241"/>
        <end position="350"/>
    </location>
</feature>
<dbReference type="GO" id="GO:0004615">
    <property type="term" value="F:phosphomannomutase activity"/>
    <property type="evidence" value="ECO:0007669"/>
    <property type="project" value="TreeGrafter"/>
</dbReference>
<dbReference type="Pfam" id="PF02880">
    <property type="entry name" value="PGM_PMM_III"/>
    <property type="match status" value="1"/>
</dbReference>
<dbReference type="CDD" id="cd05802">
    <property type="entry name" value="GlmM"/>
    <property type="match status" value="1"/>
</dbReference>
<dbReference type="FunFam" id="3.40.120.10:FF:000002">
    <property type="entry name" value="Phosphoglucosamine mutase"/>
    <property type="match status" value="1"/>
</dbReference>
<dbReference type="InterPro" id="IPR005845">
    <property type="entry name" value="A-D-PHexomutase_a/b/a-II"/>
</dbReference>
<dbReference type="Pfam" id="PF02879">
    <property type="entry name" value="PGM_PMM_II"/>
    <property type="match status" value="1"/>
</dbReference>
<dbReference type="GO" id="GO:0009252">
    <property type="term" value="P:peptidoglycan biosynthetic process"/>
    <property type="evidence" value="ECO:0007669"/>
    <property type="project" value="TreeGrafter"/>
</dbReference>
<evidence type="ECO:0000256" key="3">
    <source>
        <dbReference type="ARBA" id="ARBA00022723"/>
    </source>
</evidence>
<dbReference type="InterPro" id="IPR050060">
    <property type="entry name" value="Phosphoglucosamine_mutase"/>
</dbReference>
<evidence type="ECO:0000259" key="9">
    <source>
        <dbReference type="Pfam" id="PF00408"/>
    </source>
</evidence>
<evidence type="ECO:0000256" key="2">
    <source>
        <dbReference type="ARBA" id="ARBA00022553"/>
    </source>
</evidence>
<feature type="domain" description="Alpha-D-phosphohexomutase alpha/beta/alpha" evidence="11">
    <location>
        <begin position="140"/>
        <end position="237"/>
    </location>
</feature>
<feature type="binding site" evidence="8">
    <location>
        <position position="226"/>
    </location>
    <ligand>
        <name>Mg(2+)</name>
        <dbReference type="ChEBI" id="CHEBI:18420"/>
    </ligand>
</feature>
<feature type="modified residue" description="Phosphoserine" evidence="8">
    <location>
        <position position="83"/>
    </location>
</feature>
<dbReference type="HAMAP" id="MF_01554_B">
    <property type="entry name" value="GlmM_B"/>
    <property type="match status" value="1"/>
</dbReference>
<dbReference type="InterPro" id="IPR005841">
    <property type="entry name" value="Alpha-D-phosphohexomutase_SF"/>
</dbReference>